<comment type="pathway">
    <text evidence="2">Lipid metabolism; fatty acid beta-oxidation.</text>
</comment>
<keyword evidence="9" id="KW-0576">Peroxisome</keyword>
<reference evidence="17 18" key="1">
    <citation type="submission" date="2017-06" db="EMBL/GenBank/DDBJ databases">
        <title>Draft genome of Pseudomonas nitroreducens DF05.</title>
        <authorList>
            <person name="Iyer R."/>
        </authorList>
    </citation>
    <scope>NUCLEOTIDE SEQUENCE [LARGE SCALE GENOMIC DNA]</scope>
    <source>
        <strain evidence="17 18">DF05</strain>
    </source>
</reference>
<evidence type="ECO:0000256" key="6">
    <source>
        <dbReference type="ARBA" id="ARBA00023002"/>
    </source>
</evidence>
<dbReference type="Gene3D" id="1.10.1040.50">
    <property type="match status" value="1"/>
</dbReference>
<keyword evidence="6" id="KW-0560">Oxidoreductase</keyword>
<dbReference type="InterPro" id="IPR006108">
    <property type="entry name" value="3HC_DH_C"/>
</dbReference>
<dbReference type="GO" id="GO:0070403">
    <property type="term" value="F:NAD+ binding"/>
    <property type="evidence" value="ECO:0007669"/>
    <property type="project" value="InterPro"/>
</dbReference>
<dbReference type="InterPro" id="IPR036291">
    <property type="entry name" value="NAD(P)-bd_dom_sf"/>
</dbReference>
<evidence type="ECO:0000256" key="12">
    <source>
        <dbReference type="ARBA" id="ARBA00023268"/>
    </source>
</evidence>
<dbReference type="SUPFAM" id="SSF52096">
    <property type="entry name" value="ClpP/crotonase"/>
    <property type="match status" value="1"/>
</dbReference>
<feature type="domain" description="3-hydroxyacyl-CoA dehydrogenase NAD binding" evidence="16">
    <location>
        <begin position="298"/>
        <end position="474"/>
    </location>
</feature>
<dbReference type="InterPro" id="IPR006176">
    <property type="entry name" value="3-OHacyl-CoA_DH_NAD-bd"/>
</dbReference>
<accession>A0A246F600</accession>
<dbReference type="Pfam" id="PF00378">
    <property type="entry name" value="ECH_1"/>
    <property type="match status" value="1"/>
</dbReference>
<keyword evidence="11" id="KW-0456">Lyase</keyword>
<comment type="similarity">
    <text evidence="14">Belongs to the enoyl-CoA hydratase/isomerase family.</text>
</comment>
<dbReference type="Pfam" id="PF02737">
    <property type="entry name" value="3HCDH_N"/>
    <property type="match status" value="1"/>
</dbReference>
<evidence type="ECO:0000259" key="15">
    <source>
        <dbReference type="Pfam" id="PF00725"/>
    </source>
</evidence>
<evidence type="ECO:0000256" key="10">
    <source>
        <dbReference type="ARBA" id="ARBA00023235"/>
    </source>
</evidence>
<dbReference type="CDD" id="cd06558">
    <property type="entry name" value="crotonase-like"/>
    <property type="match status" value="1"/>
</dbReference>
<evidence type="ECO:0000256" key="3">
    <source>
        <dbReference type="ARBA" id="ARBA00008750"/>
    </source>
</evidence>
<dbReference type="GO" id="GO:0006635">
    <property type="term" value="P:fatty acid beta-oxidation"/>
    <property type="evidence" value="ECO:0007669"/>
    <property type="project" value="UniProtKB-UniPathway"/>
</dbReference>
<comment type="caution">
    <text evidence="17">The sequence shown here is derived from an EMBL/GenBank/DDBJ whole genome shotgun (WGS) entry which is preliminary data.</text>
</comment>
<proteinExistence type="inferred from homology"/>
<dbReference type="FunFam" id="1.10.1040.50:FF:000006">
    <property type="entry name" value="Peroxisomal bifunctional enzyme"/>
    <property type="match status" value="1"/>
</dbReference>
<keyword evidence="10" id="KW-0413">Isomerase</keyword>
<evidence type="ECO:0000256" key="1">
    <source>
        <dbReference type="ARBA" id="ARBA00004275"/>
    </source>
</evidence>
<keyword evidence="4" id="KW-0276">Fatty acid metabolism</keyword>
<protein>
    <submittedName>
        <fullName evidence="17">3-hydroxyacyl-CoA dehydrogenase</fullName>
    </submittedName>
</protein>
<dbReference type="Proteomes" id="UP000198145">
    <property type="component" value="Unassembled WGS sequence"/>
</dbReference>
<dbReference type="Gene3D" id="3.40.50.720">
    <property type="entry name" value="NAD(P)-binding Rossmann-like Domain"/>
    <property type="match status" value="1"/>
</dbReference>
<dbReference type="UniPathway" id="UPA00659"/>
<dbReference type="Gene3D" id="3.90.226.10">
    <property type="entry name" value="2-enoyl-CoA Hydratase, Chain A, domain 1"/>
    <property type="match status" value="1"/>
</dbReference>
<comment type="similarity">
    <text evidence="3">In the N-terminal section; belongs to the enoyl-CoA hydratase/isomerase family.</text>
</comment>
<keyword evidence="7" id="KW-0520">NAD</keyword>
<dbReference type="GO" id="GO:0004300">
    <property type="term" value="F:enoyl-CoA hydratase activity"/>
    <property type="evidence" value="ECO:0007669"/>
    <property type="project" value="UniProtKB-ARBA"/>
</dbReference>
<dbReference type="eggNOG" id="COG1250">
    <property type="taxonomic scope" value="Bacteria"/>
</dbReference>
<keyword evidence="12" id="KW-0511">Multifunctional enzyme</keyword>
<evidence type="ECO:0000256" key="8">
    <source>
        <dbReference type="ARBA" id="ARBA00023098"/>
    </source>
</evidence>
<dbReference type="FunFam" id="3.40.50.720:FF:000009">
    <property type="entry name" value="Fatty oxidation complex, alpha subunit"/>
    <property type="match status" value="1"/>
</dbReference>
<keyword evidence="8" id="KW-0443">Lipid metabolism</keyword>
<evidence type="ECO:0000313" key="17">
    <source>
        <dbReference type="EMBL" id="OWP48647.1"/>
    </source>
</evidence>
<dbReference type="SUPFAM" id="SSF51735">
    <property type="entry name" value="NAD(P)-binding Rossmann-fold domains"/>
    <property type="match status" value="1"/>
</dbReference>
<dbReference type="RefSeq" id="WP_088420568.1">
    <property type="nucleotide sequence ID" value="NZ_NJBA01000008.1"/>
</dbReference>
<sequence>MSEAVQLERRGEIALVTVDNPPVNALGHAVRAGLLAAFQQAEADPQVRAVVLLCSGRTFMAGADIREFGKPPQAPSLPEVVDVLEGASKPSVAVLHGTALGGGLEVALACHYRIARRDAQVGLPEVKLGLLPGAGGTQRLPRLAGVEKALDMIVSGTPIRAPEALEFTVVDELFDGDPIEAGLAYAQRLLADGKGPRRTGECNGRVQQSGLAELIAHKRGEVQKRLPGQFSPQRCIDAVEAATQLPLRDGLVRERELFMQCMESPQRAALIHAFFAEREAARVEGLPADVQPREIRRAAVVGGGTMGIGIALCFANAGLPVQLLEVSEEALQRGLDRARGLYAASVARGSLGAEEMERRMGLISGVLDYAALGDADVVVEAVFESLDVKRQVFERLDAVCKPGAILASNTSSLDLDEIAAFTQRPQDVVGLHFFSPANVMRLLEVVRGKATSDVVLATAMQLGKRLKKVAVVVGVCDGFVGNRMIFQYGRQAEFLLEEGATPAQVDRALRSFGMAMGPLAVRDMSGLDISHAIRSRQRPNLKPGQTLPTVLDHLIAAGMLGQKTGTGFYRYAEGGRAPQDNPALPAMLEQAAAERGITRAPVTDEEIVERCIYSLVNEAANILDEGIAQRASDVDVIFLNGYGFPSWRGGPLFHADSVGLSHVLERIREFHQRLGAWWKPAPLLERLVAEGRRFADL</sequence>
<comment type="catalytic activity">
    <reaction evidence="13">
        <text>a (3S)-3-hydroxyacyl-CoA + NAD(+) = a 3-oxoacyl-CoA + NADH + H(+)</text>
        <dbReference type="Rhea" id="RHEA:22432"/>
        <dbReference type="ChEBI" id="CHEBI:15378"/>
        <dbReference type="ChEBI" id="CHEBI:57318"/>
        <dbReference type="ChEBI" id="CHEBI:57540"/>
        <dbReference type="ChEBI" id="CHEBI:57945"/>
        <dbReference type="ChEBI" id="CHEBI:90726"/>
        <dbReference type="EC" id="1.1.1.35"/>
    </reaction>
</comment>
<keyword evidence="5" id="KW-0442">Lipid degradation</keyword>
<evidence type="ECO:0000256" key="7">
    <source>
        <dbReference type="ARBA" id="ARBA00023027"/>
    </source>
</evidence>
<evidence type="ECO:0000256" key="14">
    <source>
        <dbReference type="RuleBase" id="RU003707"/>
    </source>
</evidence>
<comment type="subcellular location">
    <subcellularLocation>
        <location evidence="1">Peroxisome</location>
    </subcellularLocation>
</comment>
<dbReference type="InterPro" id="IPR029045">
    <property type="entry name" value="ClpP/crotonase-like_dom_sf"/>
</dbReference>
<dbReference type="InterPro" id="IPR001753">
    <property type="entry name" value="Enoyl-CoA_hydra/iso"/>
</dbReference>
<dbReference type="Pfam" id="PF00725">
    <property type="entry name" value="3HCDH"/>
    <property type="match status" value="2"/>
</dbReference>
<dbReference type="PANTHER" id="PTHR23309">
    <property type="entry name" value="3-HYDROXYACYL-COA DEHYROGENASE"/>
    <property type="match status" value="1"/>
</dbReference>
<dbReference type="PROSITE" id="PS00166">
    <property type="entry name" value="ENOYL_COA_HYDRATASE"/>
    <property type="match status" value="1"/>
</dbReference>
<evidence type="ECO:0000256" key="4">
    <source>
        <dbReference type="ARBA" id="ARBA00022832"/>
    </source>
</evidence>
<evidence type="ECO:0000259" key="16">
    <source>
        <dbReference type="Pfam" id="PF02737"/>
    </source>
</evidence>
<evidence type="ECO:0000313" key="18">
    <source>
        <dbReference type="Proteomes" id="UP000198145"/>
    </source>
</evidence>
<name>A0A246F600_PSENT</name>
<evidence type="ECO:0000256" key="13">
    <source>
        <dbReference type="ARBA" id="ARBA00049556"/>
    </source>
</evidence>
<dbReference type="PANTHER" id="PTHR23309:SF51">
    <property type="entry name" value="3-HYDROXYACYL-COA DEHYDROGENASE-RELATED"/>
    <property type="match status" value="1"/>
</dbReference>
<dbReference type="InterPro" id="IPR018376">
    <property type="entry name" value="Enoyl-CoA_hyd/isom_CS"/>
</dbReference>
<evidence type="ECO:0000256" key="11">
    <source>
        <dbReference type="ARBA" id="ARBA00023239"/>
    </source>
</evidence>
<dbReference type="GO" id="GO:0016853">
    <property type="term" value="F:isomerase activity"/>
    <property type="evidence" value="ECO:0007669"/>
    <property type="project" value="UniProtKB-KW"/>
</dbReference>
<dbReference type="EMBL" id="NJBA01000008">
    <property type="protein sequence ID" value="OWP48647.1"/>
    <property type="molecule type" value="Genomic_DNA"/>
</dbReference>
<dbReference type="eggNOG" id="COG1024">
    <property type="taxonomic scope" value="Bacteria"/>
</dbReference>
<feature type="domain" description="3-hydroxyacyl-CoA dehydrogenase C-terminal" evidence="15">
    <location>
        <begin position="607"/>
        <end position="692"/>
    </location>
</feature>
<evidence type="ECO:0000256" key="5">
    <source>
        <dbReference type="ARBA" id="ARBA00022963"/>
    </source>
</evidence>
<dbReference type="AlphaFoldDB" id="A0A246F600"/>
<dbReference type="GO" id="GO:0003857">
    <property type="term" value="F:(3S)-3-hydroxyacyl-CoA dehydrogenase (NAD+) activity"/>
    <property type="evidence" value="ECO:0007669"/>
    <property type="project" value="UniProtKB-EC"/>
</dbReference>
<dbReference type="SUPFAM" id="SSF48179">
    <property type="entry name" value="6-phosphogluconate dehydrogenase C-terminal domain-like"/>
    <property type="match status" value="2"/>
</dbReference>
<evidence type="ECO:0000256" key="2">
    <source>
        <dbReference type="ARBA" id="ARBA00005005"/>
    </source>
</evidence>
<dbReference type="STRING" id="46680.GCA_000807755_05972"/>
<gene>
    <name evidence="17" type="ORF">CEG18_21745</name>
</gene>
<feature type="domain" description="3-hydroxyacyl-CoA dehydrogenase C-terminal" evidence="15">
    <location>
        <begin position="478"/>
        <end position="571"/>
    </location>
</feature>
<evidence type="ECO:0000256" key="9">
    <source>
        <dbReference type="ARBA" id="ARBA00023140"/>
    </source>
</evidence>
<organism evidence="17 18">
    <name type="scientific">Pseudomonas nitroreducens</name>
    <dbReference type="NCBI Taxonomy" id="46680"/>
    <lineage>
        <taxon>Bacteria</taxon>
        <taxon>Pseudomonadati</taxon>
        <taxon>Pseudomonadota</taxon>
        <taxon>Gammaproteobacteria</taxon>
        <taxon>Pseudomonadales</taxon>
        <taxon>Pseudomonadaceae</taxon>
        <taxon>Pseudomonas</taxon>
    </lineage>
</organism>
<dbReference type="InterPro" id="IPR008927">
    <property type="entry name" value="6-PGluconate_DH-like_C_sf"/>
</dbReference>